<dbReference type="Pfam" id="PF14330">
    <property type="entry name" value="DUF4387"/>
    <property type="match status" value="1"/>
</dbReference>
<evidence type="ECO:0000313" key="4">
    <source>
        <dbReference type="EMBL" id="KAK5046248.1"/>
    </source>
</evidence>
<organism evidence="4 5">
    <name type="scientific">Exophiala bonariae</name>
    <dbReference type="NCBI Taxonomy" id="1690606"/>
    <lineage>
        <taxon>Eukaryota</taxon>
        <taxon>Fungi</taxon>
        <taxon>Dikarya</taxon>
        <taxon>Ascomycota</taxon>
        <taxon>Pezizomycotina</taxon>
        <taxon>Eurotiomycetes</taxon>
        <taxon>Chaetothyriomycetidae</taxon>
        <taxon>Chaetothyriales</taxon>
        <taxon>Herpotrichiellaceae</taxon>
        <taxon>Exophiala</taxon>
    </lineage>
</organism>
<reference evidence="4 5" key="1">
    <citation type="submission" date="2023-08" db="EMBL/GenBank/DDBJ databases">
        <title>Black Yeasts Isolated from many extreme environments.</title>
        <authorList>
            <person name="Coleine C."/>
            <person name="Stajich J.E."/>
            <person name="Selbmann L."/>
        </authorList>
    </citation>
    <scope>NUCLEOTIDE SEQUENCE [LARGE SCALE GENOMIC DNA]</scope>
    <source>
        <strain evidence="4 5">CCFEE 5792</strain>
    </source>
</reference>
<feature type="domain" description="Acyclic terpene utilisation N-terminal" evidence="2">
    <location>
        <begin position="247"/>
        <end position="408"/>
    </location>
</feature>
<proteinExistence type="predicted"/>
<name>A0AAV9N0B0_9EURO</name>
<dbReference type="AlphaFoldDB" id="A0AAV9N0B0"/>
<accession>A0AAV9N0B0</accession>
<dbReference type="GeneID" id="89976554"/>
<dbReference type="RefSeq" id="XP_064701842.1">
    <property type="nucleotide sequence ID" value="XM_064851937.1"/>
</dbReference>
<feature type="domain" description="DUF4387" evidence="3">
    <location>
        <begin position="510"/>
        <end position="606"/>
    </location>
</feature>
<sequence>MSPSKVKDELRIVSPIGALGRGFTEEYVWNAVEAGVDAIIVDAGSTDSGPGRLALGKMGAPQAGYWREFEILVRACHLYNVKVLIGSAGGSGSNAFVDHHTNIIKSIVKDKGYRTLKVISIYAEIPKDTVHQKLKAKLISPCGSGIPDLQEHDIDSTNIIVAQMGLEPYLQAMNDNPDFDIIVGGRAYDPAPFAAFCLYHGFDDLGLNYAMGKIMECGAQCAIPKSKECLAIVRRDNFDLIPLQPGVRCTPTSVAAHLLYEKSRPDVLHGPGGALYTSDLTYEQIDDRTVRVKGAKFIPEPEGEYTVKLEAARVSGYQTSFVGAFRDPILISQLDTWMPLIEKGVRDMNKGFAFDLKIHTYGLNGVMGSLEPDTSIPKEVCLVVHVRAPTQEQANDVATSTKNRLTHAPYPGQLATAGNFAWPLTPSETPMGPCPEFCIYHIMHQSDPVSLFPVKVEEYLGDNSFISPTRNKTTSNTDTTISAKKPSSTTTTTPKKYYLRPEPTAGTCYLGDIASVVRSKIAGPYHVTFDVMFTDREIYNKVKQANVLSKSTIAKLYNIPEADVDVSMWWDQAMAYKATIPRHRASGGFGETDTHGSQQHAPLLYLSFPWGRV</sequence>
<dbReference type="InterPro" id="IPR025496">
    <property type="entry name" value="DUF4387"/>
</dbReference>
<protein>
    <submittedName>
        <fullName evidence="4">Uncharacterized protein</fullName>
    </submittedName>
</protein>
<gene>
    <name evidence="4" type="ORF">LTR84_008391</name>
</gene>
<feature type="region of interest" description="Disordered" evidence="1">
    <location>
        <begin position="470"/>
        <end position="496"/>
    </location>
</feature>
<evidence type="ECO:0000256" key="1">
    <source>
        <dbReference type="SAM" id="MobiDB-lite"/>
    </source>
</evidence>
<comment type="caution">
    <text evidence="4">The sequence shown here is derived from an EMBL/GenBank/DDBJ whole genome shotgun (WGS) entry which is preliminary data.</text>
</comment>
<feature type="domain" description="Acyclic terpene utilisation N-terminal" evidence="2">
    <location>
        <begin position="32"/>
        <end position="222"/>
    </location>
</feature>
<evidence type="ECO:0000259" key="3">
    <source>
        <dbReference type="Pfam" id="PF14330"/>
    </source>
</evidence>
<evidence type="ECO:0000313" key="5">
    <source>
        <dbReference type="Proteomes" id="UP001358417"/>
    </source>
</evidence>
<dbReference type="InterPro" id="IPR010839">
    <property type="entry name" value="AtuA_N"/>
</dbReference>
<dbReference type="Pfam" id="PF07287">
    <property type="entry name" value="AtuA"/>
    <property type="match status" value="2"/>
</dbReference>
<dbReference type="Proteomes" id="UP001358417">
    <property type="component" value="Unassembled WGS sequence"/>
</dbReference>
<evidence type="ECO:0000259" key="2">
    <source>
        <dbReference type="Pfam" id="PF07287"/>
    </source>
</evidence>
<keyword evidence="5" id="KW-1185">Reference proteome</keyword>
<dbReference type="EMBL" id="JAVRRD010000031">
    <property type="protein sequence ID" value="KAK5046248.1"/>
    <property type="molecule type" value="Genomic_DNA"/>
</dbReference>